<name>A0ABQ7H9V2_DUNSA</name>
<dbReference type="Gene3D" id="3.90.280.10">
    <property type="entry name" value="PEBP-like"/>
    <property type="match status" value="1"/>
</dbReference>
<dbReference type="SUPFAM" id="SSF49777">
    <property type="entry name" value="PEBP-like"/>
    <property type="match status" value="1"/>
</dbReference>
<keyword evidence="2" id="KW-1185">Reference proteome</keyword>
<dbReference type="InterPro" id="IPR036610">
    <property type="entry name" value="PEBP-like_sf"/>
</dbReference>
<evidence type="ECO:0000313" key="2">
    <source>
        <dbReference type="Proteomes" id="UP000815325"/>
    </source>
</evidence>
<comment type="caution">
    <text evidence="1">The sequence shown here is derived from an EMBL/GenBank/DDBJ whole genome shotgun (WGS) entry which is preliminary data.</text>
</comment>
<gene>
    <name evidence="1" type="ORF">DUNSADRAFT_10811</name>
</gene>
<reference evidence="1" key="2">
    <citation type="submission" date="2020-06" db="EMBL/GenBank/DDBJ databases">
        <authorList>
            <consortium name="DOE Joint Genome Institute"/>
            <person name="Calhoun S."/>
            <person name="Polle J.E."/>
            <person name="Mckie-Krisberg Z."/>
            <person name="Prochnik S."/>
            <person name="Neofotis P."/>
            <person name="Yim W.C."/>
            <person name="Hathwaik L.T."/>
            <person name="Jenkins J."/>
            <person name="Molina H."/>
            <person name="Bunkenborg J."/>
            <person name="Grigoriev I.V."/>
            <person name="Barry K."/>
            <person name="Schmutz J."/>
            <person name="Jin E."/>
            <person name="Cushman J.C."/>
            <person name="Magnuson J.K."/>
        </authorList>
    </citation>
    <scope>NUCLEOTIDE SEQUENCE</scope>
    <source>
        <strain evidence="1">CCAP 19/18</strain>
    </source>
</reference>
<dbReference type="EMBL" id="MU069439">
    <property type="protein sequence ID" value="KAF5843633.1"/>
    <property type="molecule type" value="Genomic_DNA"/>
</dbReference>
<dbReference type="EMBL" id="MU069439">
    <property type="protein sequence ID" value="KAF5843636.1"/>
    <property type="molecule type" value="Genomic_DNA"/>
</dbReference>
<sequence>MYPLSSESPRSFRLPDYFRPLKRLSFFLVRVSDAMDEDYSRKSIGALGDVHPVLSRPVVRLKVWFKGQEATDGSEVSANQIVQAPHYEVIPSHQLLKRVFSMVLVDLDSEHPQRLQWAKANVHVNDRGDREDEDLIAYEPPTLQAAAGTHRFQVALYEQPSM</sequence>
<protein>
    <submittedName>
        <fullName evidence="1">Uncharacterized protein</fullName>
    </submittedName>
</protein>
<evidence type="ECO:0000313" key="1">
    <source>
        <dbReference type="EMBL" id="KAF5843633.1"/>
    </source>
</evidence>
<organism evidence="1 2">
    <name type="scientific">Dunaliella salina</name>
    <name type="common">Green alga</name>
    <name type="synonym">Protococcus salinus</name>
    <dbReference type="NCBI Taxonomy" id="3046"/>
    <lineage>
        <taxon>Eukaryota</taxon>
        <taxon>Viridiplantae</taxon>
        <taxon>Chlorophyta</taxon>
        <taxon>core chlorophytes</taxon>
        <taxon>Chlorophyceae</taxon>
        <taxon>CS clade</taxon>
        <taxon>Chlamydomonadales</taxon>
        <taxon>Dunaliellaceae</taxon>
        <taxon>Dunaliella</taxon>
    </lineage>
</organism>
<dbReference type="Proteomes" id="UP000815325">
    <property type="component" value="Unassembled WGS sequence"/>
</dbReference>
<reference evidence="1" key="1">
    <citation type="submission" date="2017-08" db="EMBL/GenBank/DDBJ databases">
        <authorList>
            <person name="Polle J.E."/>
            <person name="Barry K."/>
            <person name="Cushman J."/>
            <person name="Schmutz J."/>
            <person name="Tran D."/>
            <person name="Hathwaick L.T."/>
            <person name="Yim W.C."/>
            <person name="Jenkins J."/>
            <person name="Mckie-Krisberg Z.M."/>
            <person name="Prochnik S."/>
            <person name="Lindquist E."/>
            <person name="Dockter R.B."/>
            <person name="Adam C."/>
            <person name="Molina H."/>
            <person name="Bunkerborg J."/>
            <person name="Jin E."/>
            <person name="Buchheim M."/>
            <person name="Magnuson J."/>
        </authorList>
    </citation>
    <scope>NUCLEOTIDE SEQUENCE</scope>
    <source>
        <strain evidence="1">CCAP 19/18</strain>
    </source>
</reference>
<accession>A0ABQ7H9V2</accession>
<proteinExistence type="predicted"/>